<feature type="region of interest" description="Disordered" evidence="1">
    <location>
        <begin position="139"/>
        <end position="173"/>
    </location>
</feature>
<gene>
    <name evidence="2" type="ORF">GCM10009827_057640</name>
</gene>
<dbReference type="Proteomes" id="UP001501470">
    <property type="component" value="Unassembled WGS sequence"/>
</dbReference>
<evidence type="ECO:0000313" key="2">
    <source>
        <dbReference type="EMBL" id="GAA1532277.1"/>
    </source>
</evidence>
<name>A0ABP4LV18_9ACTN</name>
<dbReference type="EMBL" id="BAAAQD010000012">
    <property type="protein sequence ID" value="GAA1532277.1"/>
    <property type="molecule type" value="Genomic_DNA"/>
</dbReference>
<dbReference type="Gene3D" id="1.25.40.20">
    <property type="entry name" value="Ankyrin repeat-containing domain"/>
    <property type="match status" value="1"/>
</dbReference>
<feature type="compositionally biased region" description="Basic and acidic residues" evidence="1">
    <location>
        <begin position="147"/>
        <end position="160"/>
    </location>
</feature>
<evidence type="ECO:0000256" key="1">
    <source>
        <dbReference type="SAM" id="MobiDB-lite"/>
    </source>
</evidence>
<comment type="caution">
    <text evidence="2">The sequence shown here is derived from an EMBL/GenBank/DDBJ whole genome shotgun (WGS) entry which is preliminary data.</text>
</comment>
<accession>A0ABP4LV18</accession>
<dbReference type="InterPro" id="IPR036770">
    <property type="entry name" value="Ankyrin_rpt-contain_sf"/>
</dbReference>
<proteinExistence type="predicted"/>
<protein>
    <recommendedName>
        <fullName evidence="4">Ankyrin repeat protein</fullName>
    </recommendedName>
</protein>
<reference evidence="3" key="1">
    <citation type="journal article" date="2019" name="Int. J. Syst. Evol. Microbiol.">
        <title>The Global Catalogue of Microorganisms (GCM) 10K type strain sequencing project: providing services to taxonomists for standard genome sequencing and annotation.</title>
        <authorList>
            <consortium name="The Broad Institute Genomics Platform"/>
            <consortium name="The Broad Institute Genome Sequencing Center for Infectious Disease"/>
            <person name="Wu L."/>
            <person name="Ma J."/>
        </authorList>
    </citation>
    <scope>NUCLEOTIDE SEQUENCE [LARGE SCALE GENOMIC DNA]</scope>
    <source>
        <strain evidence="3">JCM 15933</strain>
    </source>
</reference>
<organism evidence="2 3">
    <name type="scientific">Dactylosporangium maewongense</name>
    <dbReference type="NCBI Taxonomy" id="634393"/>
    <lineage>
        <taxon>Bacteria</taxon>
        <taxon>Bacillati</taxon>
        <taxon>Actinomycetota</taxon>
        <taxon>Actinomycetes</taxon>
        <taxon>Micromonosporales</taxon>
        <taxon>Micromonosporaceae</taxon>
        <taxon>Dactylosporangium</taxon>
    </lineage>
</organism>
<sequence length="482" mass="52642">MALSEPVLRRYDLPAAAVRAATRCRLAGDWQGACAAAGVEVDASVLAAEPRMLDDLRHLAPDLLRWHLLDGGLECARGVRLPLLLAQYPRGLALVVHCRFETYGPHRLRLSTDTAWVRSRWDSSRHLWDARHATRLPHRLGGGDRTPGFHRDGRRLDRADLPQTAPPRDDRAASAEWEQRLLLDDRLAGWRAAGVEIDPTVTAAFNAAGALLPFFRMSLVVPAAWDLLGAGARSGTVLVTWLPQLPDQALTLTLRRGAGAVLRVDRWRRAQRLPAVPETALNLPWFVEALRRGWLPISAVHPLVRAAMFPDAPDTAYAPAAGVRVPEGIHVQCGHRRHYVGWRDGRLAALSHTPDDVRRELALRALGGRSTGCLAVLDNWSARTGPLPRQIRMVARHMLLAAGHGDVAEVHRLLDAGVDPRGVRGVQRRSLLHMAHLIGDVALIRRLRAAGVDPAVPDSHGHSALQAAQAMGASAAILSGLR</sequence>
<evidence type="ECO:0000313" key="3">
    <source>
        <dbReference type="Proteomes" id="UP001501470"/>
    </source>
</evidence>
<keyword evidence="3" id="KW-1185">Reference proteome</keyword>
<dbReference type="SUPFAM" id="SSF48403">
    <property type="entry name" value="Ankyrin repeat"/>
    <property type="match status" value="1"/>
</dbReference>
<evidence type="ECO:0008006" key="4">
    <source>
        <dbReference type="Google" id="ProtNLM"/>
    </source>
</evidence>
<dbReference type="RefSeq" id="WP_344505367.1">
    <property type="nucleotide sequence ID" value="NZ_BAAAQD010000012.1"/>
</dbReference>